<comment type="similarity">
    <text evidence="1">Belongs to the peptidase C14B family.</text>
</comment>
<evidence type="ECO:0000256" key="1">
    <source>
        <dbReference type="ARBA" id="ARBA00009005"/>
    </source>
</evidence>
<feature type="region of interest" description="Disordered" evidence="2">
    <location>
        <begin position="72"/>
        <end position="122"/>
    </location>
</feature>
<organism evidence="4 5">
    <name type="scientific">Malus baccata</name>
    <name type="common">Siberian crab apple</name>
    <name type="synonym">Pyrus baccata</name>
    <dbReference type="NCBI Taxonomy" id="106549"/>
    <lineage>
        <taxon>Eukaryota</taxon>
        <taxon>Viridiplantae</taxon>
        <taxon>Streptophyta</taxon>
        <taxon>Embryophyta</taxon>
        <taxon>Tracheophyta</taxon>
        <taxon>Spermatophyta</taxon>
        <taxon>Magnoliopsida</taxon>
        <taxon>eudicotyledons</taxon>
        <taxon>Gunneridae</taxon>
        <taxon>Pentapetalae</taxon>
        <taxon>rosids</taxon>
        <taxon>fabids</taxon>
        <taxon>Rosales</taxon>
        <taxon>Rosaceae</taxon>
        <taxon>Amygdaloideae</taxon>
        <taxon>Maleae</taxon>
        <taxon>Malus</taxon>
    </lineage>
</organism>
<dbReference type="Proteomes" id="UP000315295">
    <property type="component" value="Unassembled WGS sequence"/>
</dbReference>
<keyword evidence="5" id="KW-1185">Reference proteome</keyword>
<evidence type="ECO:0000259" key="3">
    <source>
        <dbReference type="Pfam" id="PF00656"/>
    </source>
</evidence>
<dbReference type="InterPro" id="IPR011600">
    <property type="entry name" value="Pept_C14_caspase"/>
</dbReference>
<feature type="compositionally biased region" description="Low complexity" evidence="2">
    <location>
        <begin position="74"/>
        <end position="89"/>
    </location>
</feature>
<dbReference type="PANTHER" id="PTHR48104:SF2">
    <property type="entry name" value="METACASPASE-1-LIKE ISOFORM X1"/>
    <property type="match status" value="1"/>
</dbReference>
<dbReference type="InterPro" id="IPR050452">
    <property type="entry name" value="Metacaspase"/>
</dbReference>
<feature type="domain" description="Peptidase C14 caspase" evidence="3">
    <location>
        <begin position="122"/>
        <end position="385"/>
    </location>
</feature>
<reference evidence="4 5" key="1">
    <citation type="journal article" date="2019" name="G3 (Bethesda)">
        <title>Sequencing of a Wild Apple (Malus baccata) Genome Unravels the Differences Between Cultivated and Wild Apple Species Regarding Disease Resistance and Cold Tolerance.</title>
        <authorList>
            <person name="Chen X."/>
        </authorList>
    </citation>
    <scope>NUCLEOTIDE SEQUENCE [LARGE SCALE GENOMIC DNA]</scope>
    <source>
        <strain evidence="5">cv. Shandingzi</strain>
        <tissue evidence="4">Leaves</tissue>
    </source>
</reference>
<protein>
    <recommendedName>
        <fullName evidence="3">Peptidase C14 caspase domain-containing protein</fullName>
    </recommendedName>
</protein>
<dbReference type="AlphaFoldDB" id="A0A540NG65"/>
<accession>A0A540NG65</accession>
<name>A0A540NG65_MALBA</name>
<feature type="compositionally biased region" description="Polar residues" evidence="2">
    <location>
        <begin position="90"/>
        <end position="108"/>
    </location>
</feature>
<evidence type="ECO:0000313" key="5">
    <source>
        <dbReference type="Proteomes" id="UP000315295"/>
    </source>
</evidence>
<dbReference type="GO" id="GO:0006508">
    <property type="term" value="P:proteolysis"/>
    <property type="evidence" value="ECO:0007669"/>
    <property type="project" value="InterPro"/>
</dbReference>
<dbReference type="EMBL" id="VIEB01000049">
    <property type="protein sequence ID" value="TQE10021.1"/>
    <property type="molecule type" value="Genomic_DNA"/>
</dbReference>
<evidence type="ECO:0000313" key="4">
    <source>
        <dbReference type="EMBL" id="TQE10021.1"/>
    </source>
</evidence>
<dbReference type="InterPro" id="IPR029030">
    <property type="entry name" value="Caspase-like_dom_sf"/>
</dbReference>
<proteinExistence type="inferred from homology"/>
<sequence length="397" mass="44683">MASKKIACPSCRQWVQMTLYGTQHRCVCGHVLTTHSAAAETQRETSVRGRGDHKGERHSFRRCQIGRCFQTKESSSNNSSSSCSSSRNSFKQSYTGTGTGTLMSLPSSRSEEPVPSGSQPNKRALLCGVTYKQHKYKLKGTYNDVKNMENLLTRTFRFPANCIRILSEDDPRDLERIPTKKNIENSLKWLVEGCQRGDSLVFYFSGHGLRQPDFKDDELDGFDETICPVDFMEEGMIVDNDINETIVWPLEEGVTLHAIVDACHSGTILDLEHVYNPKLNAWKDNIPPSRARKSTKGGLAISLSACEDDKMAIDTTDFSGKAMNGAMTYLLTETVRNKTDITYGVLLDEMVNYIKKINREKGNNSKFLRTVLRRKAIQEPMLSSSETFDVNLKKFVL</sequence>
<comment type="caution">
    <text evidence="4">The sequence shown here is derived from an EMBL/GenBank/DDBJ whole genome shotgun (WGS) entry which is preliminary data.</text>
</comment>
<dbReference type="SUPFAM" id="SSF52129">
    <property type="entry name" value="Caspase-like"/>
    <property type="match status" value="1"/>
</dbReference>
<feature type="compositionally biased region" description="Basic and acidic residues" evidence="2">
    <location>
        <begin position="41"/>
        <end position="58"/>
    </location>
</feature>
<dbReference type="Pfam" id="PF00656">
    <property type="entry name" value="Peptidase_C14"/>
    <property type="match status" value="1"/>
</dbReference>
<feature type="region of interest" description="Disordered" evidence="2">
    <location>
        <begin position="38"/>
        <end position="58"/>
    </location>
</feature>
<gene>
    <name evidence="4" type="ORF">C1H46_004311</name>
</gene>
<evidence type="ECO:0000256" key="2">
    <source>
        <dbReference type="SAM" id="MobiDB-lite"/>
    </source>
</evidence>
<dbReference type="PANTHER" id="PTHR48104">
    <property type="entry name" value="METACASPASE-4"/>
    <property type="match status" value="1"/>
</dbReference>
<dbReference type="STRING" id="106549.A0A540NG65"/>
<dbReference type="GO" id="GO:0004197">
    <property type="term" value="F:cysteine-type endopeptidase activity"/>
    <property type="evidence" value="ECO:0007669"/>
    <property type="project" value="InterPro"/>
</dbReference>
<dbReference type="GO" id="GO:0005737">
    <property type="term" value="C:cytoplasm"/>
    <property type="evidence" value="ECO:0007669"/>
    <property type="project" value="TreeGrafter"/>
</dbReference>
<dbReference type="Gene3D" id="3.40.50.12660">
    <property type="match status" value="1"/>
</dbReference>